<sequence>MMRYFKNIMDGMRQVLVMYPGSDYVRPTRKGFLIDNANLRGDATRVANALRDNIKQYDGEAYYRKHARTR</sequence>
<protein>
    <submittedName>
        <fullName evidence="1">Uncharacterized protein</fullName>
    </submittedName>
</protein>
<accession>A0A5Q0BLW4</accession>
<dbReference type="AlphaFoldDB" id="A0A5Q0BLW4"/>
<dbReference type="EMBL" id="CP044205">
    <property type="protein sequence ID" value="QFY44132.1"/>
    <property type="molecule type" value="Genomic_DNA"/>
</dbReference>
<dbReference type="InParanoid" id="A0A5Q0BLW4"/>
<evidence type="ECO:0000313" key="2">
    <source>
        <dbReference type="Proteomes" id="UP000325755"/>
    </source>
</evidence>
<dbReference type="Proteomes" id="UP000325755">
    <property type="component" value="Chromosome"/>
</dbReference>
<evidence type="ECO:0000313" key="1">
    <source>
        <dbReference type="EMBL" id="QFY44132.1"/>
    </source>
</evidence>
<name>A0A5Q0BLW4_9GAMM</name>
<dbReference type="KEGG" id="mmob:F6R98_17070"/>
<dbReference type="OrthoDB" id="9955549at2"/>
<proteinExistence type="predicted"/>
<organism evidence="1 2">
    <name type="scientific">Candidatus Methylospira mobilis</name>
    <dbReference type="NCBI Taxonomy" id="1808979"/>
    <lineage>
        <taxon>Bacteria</taxon>
        <taxon>Pseudomonadati</taxon>
        <taxon>Pseudomonadota</taxon>
        <taxon>Gammaproteobacteria</taxon>
        <taxon>Methylococcales</taxon>
        <taxon>Methylococcaceae</taxon>
        <taxon>Candidatus Methylospira</taxon>
    </lineage>
</organism>
<gene>
    <name evidence="1" type="ORF">F6R98_17070</name>
</gene>
<keyword evidence="2" id="KW-1185">Reference proteome</keyword>
<dbReference type="RefSeq" id="WP_153250100.1">
    <property type="nucleotide sequence ID" value="NZ_CP044205.1"/>
</dbReference>
<reference evidence="1 2" key="1">
    <citation type="submission" date="2019-09" db="EMBL/GenBank/DDBJ databases">
        <title>Ecophysiology of the spiral-shaped methanotroph Methylospira mobilis as revealed by the complete genome sequence.</title>
        <authorList>
            <person name="Oshkin I.Y."/>
            <person name="Dedysh S.N."/>
            <person name="Miroshnikov K."/>
            <person name="Danilova O.V."/>
            <person name="Hakobyan A."/>
            <person name="Liesack W."/>
        </authorList>
    </citation>
    <scope>NUCLEOTIDE SEQUENCE [LARGE SCALE GENOMIC DNA]</scope>
    <source>
        <strain evidence="1 2">Shm1</strain>
    </source>
</reference>